<dbReference type="PANTHER" id="PTHR12100">
    <property type="entry name" value="SEC10"/>
    <property type="match status" value="1"/>
</dbReference>
<dbReference type="Proteomes" id="UP000023152">
    <property type="component" value="Unassembled WGS sequence"/>
</dbReference>
<dbReference type="EMBL" id="ASPP01016822">
    <property type="protein sequence ID" value="ETO17349.1"/>
    <property type="molecule type" value="Genomic_DNA"/>
</dbReference>
<dbReference type="Pfam" id="PF20667">
    <property type="entry name" value="Sec10_N"/>
    <property type="match status" value="1"/>
</dbReference>
<comment type="caution">
    <text evidence="3">The sequence shown here is derived from an EMBL/GenBank/DDBJ whole genome shotgun (WGS) entry which is preliminary data.</text>
</comment>
<dbReference type="InterPro" id="IPR048625">
    <property type="entry name" value="Sec10_N"/>
</dbReference>
<dbReference type="AlphaFoldDB" id="X6MU43"/>
<protein>
    <recommendedName>
        <fullName evidence="2">Exocyst complex component Sec10 N-terminal domain-containing protein</fullName>
    </recommendedName>
</protein>
<dbReference type="GO" id="GO:0006887">
    <property type="term" value="P:exocytosis"/>
    <property type="evidence" value="ECO:0007669"/>
    <property type="project" value="TreeGrafter"/>
</dbReference>
<feature type="non-terminal residue" evidence="3">
    <location>
        <position position="1"/>
    </location>
</feature>
<keyword evidence="4" id="KW-1185">Reference proteome</keyword>
<dbReference type="OrthoDB" id="125856at2759"/>
<name>X6MU43_RETFI</name>
<proteinExistence type="predicted"/>
<evidence type="ECO:0000256" key="1">
    <source>
        <dbReference type="SAM" id="MobiDB-lite"/>
    </source>
</evidence>
<feature type="region of interest" description="Disordered" evidence="1">
    <location>
        <begin position="148"/>
        <end position="176"/>
    </location>
</feature>
<evidence type="ECO:0000259" key="2">
    <source>
        <dbReference type="Pfam" id="PF20667"/>
    </source>
</evidence>
<dbReference type="GO" id="GO:0000145">
    <property type="term" value="C:exocyst"/>
    <property type="evidence" value="ECO:0007669"/>
    <property type="project" value="TreeGrafter"/>
</dbReference>
<evidence type="ECO:0000313" key="4">
    <source>
        <dbReference type="Proteomes" id="UP000023152"/>
    </source>
</evidence>
<gene>
    <name evidence="3" type="ORF">RFI_19973</name>
</gene>
<accession>X6MU43</accession>
<organism evidence="3 4">
    <name type="scientific">Reticulomyxa filosa</name>
    <dbReference type="NCBI Taxonomy" id="46433"/>
    <lineage>
        <taxon>Eukaryota</taxon>
        <taxon>Sar</taxon>
        <taxon>Rhizaria</taxon>
        <taxon>Retaria</taxon>
        <taxon>Foraminifera</taxon>
        <taxon>Monothalamids</taxon>
        <taxon>Reticulomyxidae</taxon>
        <taxon>Reticulomyxa</taxon>
    </lineage>
</organism>
<sequence>GITRNFRDLDTSISKVSQTAVNIGDQLERVEQQRESIITTKDLIDHFMKFNTDNRLKIDPMFSATSGAKLYEASDLILQLKAIASEMTSRDVNKAKHMILETSESIKKCLKDVFVKALPSGDTETMRECAKRLELFYRDSQSFSSTTTAVAGTSVGNSPSEQTINETSSKDEMKTPDDTWEKTLDGFLTEFLRSQIDW</sequence>
<feature type="compositionally biased region" description="Polar residues" evidence="1">
    <location>
        <begin position="157"/>
        <end position="167"/>
    </location>
</feature>
<feature type="domain" description="Exocyst complex component Sec10 N-terminal" evidence="2">
    <location>
        <begin position="2"/>
        <end position="63"/>
    </location>
</feature>
<reference evidence="3 4" key="1">
    <citation type="journal article" date="2013" name="Curr. Biol.">
        <title>The Genome of the Foraminiferan Reticulomyxa filosa.</title>
        <authorList>
            <person name="Glockner G."/>
            <person name="Hulsmann N."/>
            <person name="Schleicher M."/>
            <person name="Noegel A.A."/>
            <person name="Eichinger L."/>
            <person name="Gallinger C."/>
            <person name="Pawlowski J."/>
            <person name="Sierra R."/>
            <person name="Euteneuer U."/>
            <person name="Pillet L."/>
            <person name="Moustafa A."/>
            <person name="Platzer M."/>
            <person name="Groth M."/>
            <person name="Szafranski K."/>
            <person name="Schliwa M."/>
        </authorList>
    </citation>
    <scope>NUCLEOTIDE SEQUENCE [LARGE SCALE GENOMIC DNA]</scope>
</reference>
<dbReference type="PANTHER" id="PTHR12100:SF0">
    <property type="entry name" value="EXOCYST COMPLEX COMPONENT 5"/>
    <property type="match status" value="1"/>
</dbReference>
<evidence type="ECO:0000313" key="3">
    <source>
        <dbReference type="EMBL" id="ETO17349.1"/>
    </source>
</evidence>
<dbReference type="GO" id="GO:0006893">
    <property type="term" value="P:Golgi to plasma membrane transport"/>
    <property type="evidence" value="ECO:0007669"/>
    <property type="project" value="TreeGrafter"/>
</dbReference>
<dbReference type="InterPro" id="IPR009976">
    <property type="entry name" value="Sec10-like"/>
</dbReference>